<evidence type="ECO:0000256" key="1">
    <source>
        <dbReference type="ARBA" id="ARBA00001942"/>
    </source>
</evidence>
<comment type="cofactor">
    <cofactor evidence="2">
        <name>[4Fe-4S] cluster</name>
        <dbReference type="ChEBI" id="CHEBI:49883"/>
    </cofactor>
</comment>
<dbReference type="GO" id="GO:0030151">
    <property type="term" value="F:molybdenum ion binding"/>
    <property type="evidence" value="ECO:0007669"/>
    <property type="project" value="InterPro"/>
</dbReference>
<dbReference type="PANTHER" id="PTHR43105:SF4">
    <property type="entry name" value="PROTEIN YDEP"/>
    <property type="match status" value="1"/>
</dbReference>
<dbReference type="GO" id="GO:1990204">
    <property type="term" value="C:oxidoreductase complex"/>
    <property type="evidence" value="ECO:0007669"/>
    <property type="project" value="UniProtKB-ARBA"/>
</dbReference>
<feature type="domain" description="Molybdopterin dinucleotide-binding" evidence="11">
    <location>
        <begin position="659"/>
        <end position="766"/>
    </location>
</feature>
<keyword evidence="7" id="KW-0560">Oxidoreductase</keyword>
<evidence type="ECO:0000313" key="12">
    <source>
        <dbReference type="EMBL" id="KGB22750.1"/>
    </source>
</evidence>
<protein>
    <submittedName>
        <fullName evidence="12">Putative formate dehydrogenase oxidoreductase protein</fullName>
    </submittedName>
</protein>
<evidence type="ECO:0000259" key="10">
    <source>
        <dbReference type="Pfam" id="PF00384"/>
    </source>
</evidence>
<evidence type="ECO:0000313" key="13">
    <source>
        <dbReference type="Proteomes" id="UP000029448"/>
    </source>
</evidence>
<dbReference type="InterPro" id="IPR037951">
    <property type="entry name" value="MopB_CT_YdeP"/>
</dbReference>
<name>A0A094YL71_9PROT</name>
<dbReference type="STRING" id="104102.AtDm6_1985"/>
<dbReference type="CDD" id="cd02767">
    <property type="entry name" value="MopB_ydeP"/>
    <property type="match status" value="1"/>
</dbReference>
<dbReference type="Proteomes" id="UP000029448">
    <property type="component" value="Unassembled WGS sequence"/>
</dbReference>
<keyword evidence="4" id="KW-0004">4Fe-4S</keyword>
<dbReference type="SUPFAM" id="SSF53706">
    <property type="entry name" value="Formate dehydrogenase/DMSO reductase, domains 1-3"/>
    <property type="match status" value="1"/>
</dbReference>
<proteinExistence type="inferred from homology"/>
<evidence type="ECO:0000256" key="5">
    <source>
        <dbReference type="ARBA" id="ARBA00022505"/>
    </source>
</evidence>
<dbReference type="NCBIfam" id="TIGR01701">
    <property type="entry name" value="Fdhalpha-like"/>
    <property type="match status" value="1"/>
</dbReference>
<dbReference type="InterPro" id="IPR006656">
    <property type="entry name" value="Mopterin_OxRdtase"/>
</dbReference>
<dbReference type="Pfam" id="PF00384">
    <property type="entry name" value="Molybdopterin"/>
    <property type="match status" value="1"/>
</dbReference>
<keyword evidence="9" id="KW-0411">Iron-sulfur</keyword>
<comment type="cofactor">
    <cofactor evidence="1">
        <name>Mo-bis(molybdopterin guanine dinucleotide)</name>
        <dbReference type="ChEBI" id="CHEBI:60539"/>
    </cofactor>
</comment>
<evidence type="ECO:0000259" key="11">
    <source>
        <dbReference type="Pfam" id="PF01568"/>
    </source>
</evidence>
<evidence type="ECO:0000256" key="7">
    <source>
        <dbReference type="ARBA" id="ARBA00023002"/>
    </source>
</evidence>
<dbReference type="InterPro" id="IPR050123">
    <property type="entry name" value="Prok_molybdopt-oxidoreductase"/>
</dbReference>
<keyword evidence="8" id="KW-0408">Iron</keyword>
<dbReference type="CDD" id="cd02787">
    <property type="entry name" value="MopB_CT_ydeP"/>
    <property type="match status" value="1"/>
</dbReference>
<dbReference type="EMBL" id="JOKM01000072">
    <property type="protein sequence ID" value="KGB22750.1"/>
    <property type="molecule type" value="Genomic_DNA"/>
</dbReference>
<dbReference type="InterPro" id="IPR009010">
    <property type="entry name" value="Asp_de-COase-like_dom_sf"/>
</dbReference>
<dbReference type="AlphaFoldDB" id="A0A094YL71"/>
<dbReference type="SUPFAM" id="SSF50692">
    <property type="entry name" value="ADC-like"/>
    <property type="match status" value="1"/>
</dbReference>
<evidence type="ECO:0000256" key="2">
    <source>
        <dbReference type="ARBA" id="ARBA00001966"/>
    </source>
</evidence>
<evidence type="ECO:0000256" key="3">
    <source>
        <dbReference type="ARBA" id="ARBA00010312"/>
    </source>
</evidence>
<dbReference type="PIRSF" id="PIRSF000144">
    <property type="entry name" value="CbbBc"/>
    <property type="match status" value="1"/>
</dbReference>
<keyword evidence="6" id="KW-0479">Metal-binding</keyword>
<accession>A0A094YL71</accession>
<dbReference type="GO" id="GO:0045333">
    <property type="term" value="P:cellular respiration"/>
    <property type="evidence" value="ECO:0007669"/>
    <property type="project" value="UniProtKB-ARBA"/>
</dbReference>
<evidence type="ECO:0000256" key="4">
    <source>
        <dbReference type="ARBA" id="ARBA00022485"/>
    </source>
</evidence>
<dbReference type="InterPro" id="IPR010046">
    <property type="entry name" value="Mopterin_OxRdtse_a_bac"/>
</dbReference>
<gene>
    <name evidence="12" type="ORF">AtDm6_1985</name>
</gene>
<dbReference type="InterPro" id="IPR041953">
    <property type="entry name" value="YdeP_MopB"/>
</dbReference>
<evidence type="ECO:0000256" key="6">
    <source>
        <dbReference type="ARBA" id="ARBA00022723"/>
    </source>
</evidence>
<dbReference type="GO" id="GO:0043546">
    <property type="term" value="F:molybdopterin cofactor binding"/>
    <property type="evidence" value="ECO:0007669"/>
    <property type="project" value="InterPro"/>
</dbReference>
<reference evidence="12 13" key="1">
    <citation type="submission" date="2014-06" db="EMBL/GenBank/DDBJ databases">
        <title>Functional and comparative genomic analyses of the Drosophila gut microbiota identify candidate symbiosis factors.</title>
        <authorList>
            <person name="Newell P.D."/>
            <person name="Chaston J.M."/>
            <person name="Douglas A.E."/>
        </authorList>
    </citation>
    <scope>NUCLEOTIDE SEQUENCE [LARGE SCALE GENOMIC DNA]</scope>
    <source>
        <strain evidence="12 13">DmCS_006</strain>
    </source>
</reference>
<evidence type="ECO:0000256" key="9">
    <source>
        <dbReference type="ARBA" id="ARBA00023014"/>
    </source>
</evidence>
<comment type="caution">
    <text evidence="12">The sequence shown here is derived from an EMBL/GenBank/DDBJ whole genome shotgun (WGS) entry which is preliminary data.</text>
</comment>
<dbReference type="GO" id="GO:0016020">
    <property type="term" value="C:membrane"/>
    <property type="evidence" value="ECO:0007669"/>
    <property type="project" value="TreeGrafter"/>
</dbReference>
<feature type="domain" description="Molybdopterin oxidoreductase" evidence="10">
    <location>
        <begin position="129"/>
        <end position="503"/>
    </location>
</feature>
<comment type="similarity">
    <text evidence="3">Belongs to the prokaryotic molybdopterin-containing oxidoreductase family.</text>
</comment>
<dbReference type="GO" id="GO:0008863">
    <property type="term" value="F:formate dehydrogenase (NAD+) activity"/>
    <property type="evidence" value="ECO:0007669"/>
    <property type="project" value="InterPro"/>
</dbReference>
<dbReference type="PANTHER" id="PTHR43105">
    <property type="entry name" value="RESPIRATORY NITRATE REDUCTASE"/>
    <property type="match status" value="1"/>
</dbReference>
<dbReference type="Gene3D" id="3.40.50.740">
    <property type="match status" value="1"/>
</dbReference>
<dbReference type="PATRIC" id="fig|104102.7.peg.1962"/>
<keyword evidence="5" id="KW-0500">Molybdenum</keyword>
<dbReference type="Pfam" id="PF01568">
    <property type="entry name" value="Molydop_binding"/>
    <property type="match status" value="1"/>
</dbReference>
<keyword evidence="13" id="KW-1185">Reference proteome</keyword>
<dbReference type="InterPro" id="IPR006657">
    <property type="entry name" value="MoPterin_dinucl-bd_dom"/>
</dbReference>
<evidence type="ECO:0000256" key="8">
    <source>
        <dbReference type="ARBA" id="ARBA00023004"/>
    </source>
</evidence>
<dbReference type="Gene3D" id="3.40.228.10">
    <property type="entry name" value="Dimethylsulfoxide Reductase, domain 2"/>
    <property type="match status" value="1"/>
</dbReference>
<sequence>MLRGACTTLPPIKRVDIMSKEKQSEFKPYHHPAGGWGAAGATAKVLMEQSVLVKGSRGLLAMNQPGGFKCPSCAFPDADHRKKLEFCENGAKALAHEATKARITRDFFERYTVTELMEKSDYWLEMQGRLTEPMRYDAATDKYVPVTWDNAFAMIGRHLQALESPHQAEFYTSGRTANETAFLYSIFIREFGTNNFPDCSNMCHEPTSRGLPPSIGIGKGTIVLADFEHAEAIFVVGQNTGTNSPRMMTNLVEARKRGVPIILINPMPERALIRFTEPQDVLQMGTFGSTPISSEFVHVRIGGDLAIFKGMMKVLFEAEARGENVLDTAFIQEHTAGIEALREDVMGCSWADITRISGVSEEQIRKIGEIYKNSKATIICYGMGLTQHQEGSRLLQQVANILLLRGNFGKPGAGIAPIRGHSNVQGDRTVGIDEKPTQLYLDRVRDAFGFEPPREHGHHVVEALEAMEAGTAKVFIGLGGNFIHAVPDTPRSYAAMRKLNLTVGIATKLNRGHLVHGKDALILPVVARSEIIRTAAGEQFITIEDAMSNVTASRGVFEPVSDHVLPETEIVCRMAMEALPNSKTAWAQYMVDYGPIRDKIAEVYPEIYADFAEKIKNPRGFHLDIPPRRRVWKTPNGKANFLVMPGLEVNEPITDKAMLRLATIRSHDQYNTTIYSNNDRYRGVYNTRLVIFMNKEDMAERGLENGAVIGLETYSEDGVRRYVDGLSVIAYPMSRGAIAGYYPELNPLLPLDYFDEISGTPAAKSIPVKVVESVASAPPIKIAG</sequence>
<organism evidence="12 13">
    <name type="scientific">Acetobacter tropicalis</name>
    <dbReference type="NCBI Taxonomy" id="104102"/>
    <lineage>
        <taxon>Bacteria</taxon>
        <taxon>Pseudomonadati</taxon>
        <taxon>Pseudomonadota</taxon>
        <taxon>Alphaproteobacteria</taxon>
        <taxon>Acetobacterales</taxon>
        <taxon>Acetobacteraceae</taxon>
        <taxon>Acetobacter</taxon>
    </lineage>
</organism>
<dbReference type="GO" id="GO:0051539">
    <property type="term" value="F:4 iron, 4 sulfur cluster binding"/>
    <property type="evidence" value="ECO:0007669"/>
    <property type="project" value="UniProtKB-KW"/>
</dbReference>